<feature type="compositionally biased region" description="Basic residues" evidence="1">
    <location>
        <begin position="129"/>
        <end position="143"/>
    </location>
</feature>
<organism evidence="3 4">
    <name type="scientific">Xenoophorus captivus</name>
    <dbReference type="NCBI Taxonomy" id="1517983"/>
    <lineage>
        <taxon>Eukaryota</taxon>
        <taxon>Metazoa</taxon>
        <taxon>Chordata</taxon>
        <taxon>Craniata</taxon>
        <taxon>Vertebrata</taxon>
        <taxon>Euteleostomi</taxon>
        <taxon>Actinopterygii</taxon>
        <taxon>Neopterygii</taxon>
        <taxon>Teleostei</taxon>
        <taxon>Neoteleostei</taxon>
        <taxon>Acanthomorphata</taxon>
        <taxon>Ovalentaria</taxon>
        <taxon>Atherinomorphae</taxon>
        <taxon>Cyprinodontiformes</taxon>
        <taxon>Goodeidae</taxon>
        <taxon>Xenoophorus</taxon>
    </lineage>
</organism>
<evidence type="ECO:0000256" key="2">
    <source>
        <dbReference type="SAM" id="Phobius"/>
    </source>
</evidence>
<accession>A0ABV0S5R0</accession>
<protein>
    <recommendedName>
        <fullName evidence="5">Transmembrane protein</fullName>
    </recommendedName>
</protein>
<keyword evidence="4" id="KW-1185">Reference proteome</keyword>
<keyword evidence="2" id="KW-0472">Membrane</keyword>
<feature type="transmembrane region" description="Helical" evidence="2">
    <location>
        <begin position="6"/>
        <end position="30"/>
    </location>
</feature>
<feature type="transmembrane region" description="Helical" evidence="2">
    <location>
        <begin position="104"/>
        <end position="124"/>
    </location>
</feature>
<keyword evidence="2" id="KW-0812">Transmembrane</keyword>
<evidence type="ECO:0000256" key="1">
    <source>
        <dbReference type="SAM" id="MobiDB-lite"/>
    </source>
</evidence>
<dbReference type="Proteomes" id="UP001434883">
    <property type="component" value="Unassembled WGS sequence"/>
</dbReference>
<comment type="caution">
    <text evidence="3">The sequence shown here is derived from an EMBL/GenBank/DDBJ whole genome shotgun (WGS) entry which is preliminary data.</text>
</comment>
<gene>
    <name evidence="3" type="ORF">XENOCAPTIV_006243</name>
</gene>
<name>A0ABV0S5R0_9TELE</name>
<dbReference type="EMBL" id="JAHRIN010068907">
    <property type="protein sequence ID" value="MEQ2215808.1"/>
    <property type="molecule type" value="Genomic_DNA"/>
</dbReference>
<feature type="region of interest" description="Disordered" evidence="1">
    <location>
        <begin position="129"/>
        <end position="169"/>
    </location>
</feature>
<keyword evidence="2" id="KW-1133">Transmembrane helix</keyword>
<evidence type="ECO:0000313" key="3">
    <source>
        <dbReference type="EMBL" id="MEQ2215808.1"/>
    </source>
</evidence>
<reference evidence="3 4" key="1">
    <citation type="submission" date="2021-06" db="EMBL/GenBank/DDBJ databases">
        <authorList>
            <person name="Palmer J.M."/>
        </authorList>
    </citation>
    <scope>NUCLEOTIDE SEQUENCE [LARGE SCALE GENOMIC DNA]</scope>
    <source>
        <strain evidence="3 4">XC_2019</strain>
        <tissue evidence="3">Muscle</tissue>
    </source>
</reference>
<sequence length="169" mass="18866">MGIAYFYHYFYYFTTAFTTFTTLTFTTLTVSDRSPETVNKCVIKMAPTMAASELRSLFVSVFCVFLCFSSHSSVVSGHNPVVSFSREELLNIRESCLGFFSPSFIDPSFTELLASGAAALYGFLRRKRRRGKRAGKAPQKRTSHTTAFDPPGKCPLSKQQDGRAASPHR</sequence>
<feature type="transmembrane region" description="Helical" evidence="2">
    <location>
        <begin position="54"/>
        <end position="74"/>
    </location>
</feature>
<proteinExistence type="predicted"/>
<evidence type="ECO:0008006" key="5">
    <source>
        <dbReference type="Google" id="ProtNLM"/>
    </source>
</evidence>
<evidence type="ECO:0000313" key="4">
    <source>
        <dbReference type="Proteomes" id="UP001434883"/>
    </source>
</evidence>